<proteinExistence type="predicted"/>
<name>A0ABR2Q9B5_9ROSI</name>
<dbReference type="Proteomes" id="UP001396334">
    <property type="component" value="Unassembled WGS sequence"/>
</dbReference>
<evidence type="ECO:0000313" key="3">
    <source>
        <dbReference type="EMBL" id="KAK8997263.1"/>
    </source>
</evidence>
<evidence type="ECO:0000256" key="2">
    <source>
        <dbReference type="SAM" id="Phobius"/>
    </source>
</evidence>
<evidence type="ECO:0000313" key="4">
    <source>
        <dbReference type="Proteomes" id="UP001396334"/>
    </source>
</evidence>
<sequence>MDNQFKLLPLSFTFLVFIVLVFKLWMRSKIKGSPKNLPSAPWKLPIMGHLDDEDWISPQKMELPKSHDFEEIPKDNKGEEKTSDPSEERESSPSEYNCPRKTVVRQYAYEELRPSQMEVDKLRERNLGVLNKTTGKCSEQHEASSNFILSELLILKEKNKALKVELKVIKKEMGNKGGDGAH</sequence>
<feature type="region of interest" description="Disordered" evidence="1">
    <location>
        <begin position="66"/>
        <end position="100"/>
    </location>
</feature>
<dbReference type="EMBL" id="JBBPBN010000043">
    <property type="protein sequence ID" value="KAK8997263.1"/>
    <property type="molecule type" value="Genomic_DNA"/>
</dbReference>
<feature type="transmembrane region" description="Helical" evidence="2">
    <location>
        <begin position="6"/>
        <end position="26"/>
    </location>
</feature>
<feature type="compositionally biased region" description="Basic and acidic residues" evidence="1">
    <location>
        <begin position="66"/>
        <end position="92"/>
    </location>
</feature>
<keyword evidence="4" id="KW-1185">Reference proteome</keyword>
<gene>
    <name evidence="3" type="ORF">V6N11_020746</name>
</gene>
<evidence type="ECO:0000256" key="1">
    <source>
        <dbReference type="SAM" id="MobiDB-lite"/>
    </source>
</evidence>
<protein>
    <submittedName>
        <fullName evidence="3">Uncharacterized protein</fullName>
    </submittedName>
</protein>
<reference evidence="3 4" key="1">
    <citation type="journal article" date="2024" name="G3 (Bethesda)">
        <title>Genome assembly of Hibiscus sabdariffa L. provides insights into metabolisms of medicinal natural products.</title>
        <authorList>
            <person name="Kim T."/>
        </authorList>
    </citation>
    <scope>NUCLEOTIDE SEQUENCE [LARGE SCALE GENOMIC DNA]</scope>
    <source>
        <strain evidence="3">TK-2024</strain>
        <tissue evidence="3">Old leaves</tissue>
    </source>
</reference>
<organism evidence="3 4">
    <name type="scientific">Hibiscus sabdariffa</name>
    <name type="common">roselle</name>
    <dbReference type="NCBI Taxonomy" id="183260"/>
    <lineage>
        <taxon>Eukaryota</taxon>
        <taxon>Viridiplantae</taxon>
        <taxon>Streptophyta</taxon>
        <taxon>Embryophyta</taxon>
        <taxon>Tracheophyta</taxon>
        <taxon>Spermatophyta</taxon>
        <taxon>Magnoliopsida</taxon>
        <taxon>eudicotyledons</taxon>
        <taxon>Gunneridae</taxon>
        <taxon>Pentapetalae</taxon>
        <taxon>rosids</taxon>
        <taxon>malvids</taxon>
        <taxon>Malvales</taxon>
        <taxon>Malvaceae</taxon>
        <taxon>Malvoideae</taxon>
        <taxon>Hibiscus</taxon>
    </lineage>
</organism>
<keyword evidence="2" id="KW-0472">Membrane</keyword>
<accession>A0ABR2Q9B5</accession>
<comment type="caution">
    <text evidence="3">The sequence shown here is derived from an EMBL/GenBank/DDBJ whole genome shotgun (WGS) entry which is preliminary data.</text>
</comment>
<keyword evidence="2" id="KW-0812">Transmembrane</keyword>
<keyword evidence="2" id="KW-1133">Transmembrane helix</keyword>